<feature type="binding site" evidence="6">
    <location>
        <position position="336"/>
    </location>
    <ligand>
        <name>Mn(2+)</name>
        <dbReference type="ChEBI" id="CHEBI:29035"/>
        <label>2</label>
    </ligand>
</feature>
<dbReference type="Proteomes" id="UP000198718">
    <property type="component" value="Unassembled WGS sequence"/>
</dbReference>
<evidence type="ECO:0000256" key="3">
    <source>
        <dbReference type="ARBA" id="ARBA00022723"/>
    </source>
</evidence>
<dbReference type="GO" id="GO:0005829">
    <property type="term" value="C:cytosol"/>
    <property type="evidence" value="ECO:0007669"/>
    <property type="project" value="TreeGrafter"/>
</dbReference>
<dbReference type="NCBIfam" id="NF003766">
    <property type="entry name" value="PRK05362.1"/>
    <property type="match status" value="1"/>
</dbReference>
<dbReference type="GO" id="GO:0009117">
    <property type="term" value="P:nucleotide metabolic process"/>
    <property type="evidence" value="ECO:0007669"/>
    <property type="project" value="UniProtKB-UniRule"/>
</dbReference>
<dbReference type="GO" id="GO:0006015">
    <property type="term" value="P:5-phosphoribose 1-diphosphate biosynthetic process"/>
    <property type="evidence" value="ECO:0007669"/>
    <property type="project" value="UniProtKB-UniPathway"/>
</dbReference>
<dbReference type="PANTHER" id="PTHR21110">
    <property type="entry name" value="PHOSPHOPENTOMUTASE"/>
    <property type="match status" value="1"/>
</dbReference>
<feature type="binding site" evidence="6">
    <location>
        <position position="283"/>
    </location>
    <ligand>
        <name>Mn(2+)</name>
        <dbReference type="ChEBI" id="CHEBI:29035"/>
        <label>2</label>
    </ligand>
</feature>
<dbReference type="InterPro" id="IPR024052">
    <property type="entry name" value="Phosphopentomutase_DeoB_cap_sf"/>
</dbReference>
<gene>
    <name evidence="6" type="primary">deoB</name>
    <name evidence="9" type="ORF">SAMN05660472_01443</name>
</gene>
<evidence type="ECO:0000256" key="2">
    <source>
        <dbReference type="ARBA" id="ARBA00022490"/>
    </source>
</evidence>
<evidence type="ECO:0000256" key="7">
    <source>
        <dbReference type="NCBIfam" id="TIGR01696"/>
    </source>
</evidence>
<evidence type="ECO:0000256" key="4">
    <source>
        <dbReference type="ARBA" id="ARBA00023211"/>
    </source>
</evidence>
<dbReference type="Gene3D" id="3.40.720.10">
    <property type="entry name" value="Alkaline Phosphatase, subunit A"/>
    <property type="match status" value="1"/>
</dbReference>
<feature type="binding site" evidence="6">
    <location>
        <position position="11"/>
    </location>
    <ligand>
        <name>Mn(2+)</name>
        <dbReference type="ChEBI" id="CHEBI:29035"/>
        <label>1</label>
    </ligand>
</feature>
<evidence type="ECO:0000256" key="5">
    <source>
        <dbReference type="ARBA" id="ARBA00023235"/>
    </source>
</evidence>
<dbReference type="STRING" id="393762.SAMN05660472_01443"/>
<dbReference type="GO" id="GO:0043094">
    <property type="term" value="P:metabolic compound salvage"/>
    <property type="evidence" value="ECO:0007669"/>
    <property type="project" value="UniProtKB-UniRule"/>
</dbReference>
<dbReference type="PANTHER" id="PTHR21110:SF0">
    <property type="entry name" value="PHOSPHOPENTOMUTASE"/>
    <property type="match status" value="1"/>
</dbReference>
<dbReference type="SUPFAM" id="SSF53649">
    <property type="entry name" value="Alkaline phosphatase-like"/>
    <property type="match status" value="1"/>
</dbReference>
<comment type="cofactor">
    <cofactor evidence="6">
        <name>Mn(2+)</name>
        <dbReference type="ChEBI" id="CHEBI:29035"/>
    </cofactor>
    <text evidence="6">Binds 2 manganese ions.</text>
</comment>
<evidence type="ECO:0000256" key="1">
    <source>
        <dbReference type="ARBA" id="ARBA00010373"/>
    </source>
</evidence>
<feature type="binding site" evidence="6">
    <location>
        <position position="288"/>
    </location>
    <ligand>
        <name>Mn(2+)</name>
        <dbReference type="ChEBI" id="CHEBI:29035"/>
        <label>2</label>
    </ligand>
</feature>
<comment type="catalytic activity">
    <reaction evidence="6">
        <text>alpha-D-ribose 1-phosphate = D-ribose 5-phosphate</text>
        <dbReference type="Rhea" id="RHEA:18793"/>
        <dbReference type="ChEBI" id="CHEBI:57720"/>
        <dbReference type="ChEBI" id="CHEBI:78346"/>
        <dbReference type="EC" id="5.4.2.7"/>
    </reaction>
</comment>
<evidence type="ECO:0000313" key="10">
    <source>
        <dbReference type="Proteomes" id="UP000198718"/>
    </source>
</evidence>
<sequence length="390" mass="42819">MINRVVIFVIDSVGVGALPDAGDFGDVGANTLGNIVKKEGKINLSNLRRLGLGNIDDISGIEAIDYPLGAFGKSLEVSHGKDTTTGHWEIAGLHLTKPFNTYPNGFPKEVMEEFEKRIGKKTLGNKPASGTVIIEELGEEHMKTGYPIVYTSADSVFQIAAHEEIISLEELYEICKVAREIMMGDQAVARVIARPFIGEVGKFTRTSNRRDFSLNPSEETILDIAKNYGLDVIAVGKIEDIFNGQGITEAVHTKDNMAGIDETINYLQKNNKGIIFTNLVDFDSKYGHRRDAKGYKDALEEMDARIPELLENLREDDIIIITADHGNDPTFKGTDHTREYIPIIIYGDKVNSNVNLGTRKSFADIAATISDILGIPSTGKGESFKNQIIG</sequence>
<comment type="similarity">
    <text evidence="1 6">Belongs to the phosphopentomutase family.</text>
</comment>
<dbReference type="GO" id="GO:0000287">
    <property type="term" value="F:magnesium ion binding"/>
    <property type="evidence" value="ECO:0007669"/>
    <property type="project" value="UniProtKB-UniRule"/>
</dbReference>
<keyword evidence="2 6" id="KW-0963">Cytoplasm</keyword>
<comment type="subcellular location">
    <subcellularLocation>
        <location evidence="6">Cytoplasm</location>
    </subcellularLocation>
</comment>
<dbReference type="GO" id="GO:0008973">
    <property type="term" value="F:phosphopentomutase activity"/>
    <property type="evidence" value="ECO:0007669"/>
    <property type="project" value="UniProtKB-UniRule"/>
</dbReference>
<protein>
    <recommendedName>
        <fullName evidence="6 7">Phosphopentomutase</fullName>
        <ecNumber evidence="6 7">5.4.2.7</ecNumber>
    </recommendedName>
    <alternativeName>
        <fullName evidence="6">Phosphodeoxyribomutase</fullName>
    </alternativeName>
</protein>
<dbReference type="InterPro" id="IPR017850">
    <property type="entry name" value="Alkaline_phosphatase_core_sf"/>
</dbReference>
<evidence type="ECO:0000313" key="9">
    <source>
        <dbReference type="EMBL" id="SDK50088.1"/>
    </source>
</evidence>
<dbReference type="Gene3D" id="3.30.70.1250">
    <property type="entry name" value="Phosphopentomutase"/>
    <property type="match status" value="1"/>
</dbReference>
<comment type="catalytic activity">
    <reaction evidence="6">
        <text>2-deoxy-alpha-D-ribose 1-phosphate = 2-deoxy-D-ribose 5-phosphate</text>
        <dbReference type="Rhea" id="RHEA:27658"/>
        <dbReference type="ChEBI" id="CHEBI:57259"/>
        <dbReference type="ChEBI" id="CHEBI:62877"/>
        <dbReference type="EC" id="5.4.2.7"/>
    </reaction>
</comment>
<dbReference type="InterPro" id="IPR010045">
    <property type="entry name" value="DeoB"/>
</dbReference>
<dbReference type="Pfam" id="PF01676">
    <property type="entry name" value="Metalloenzyme"/>
    <property type="match status" value="1"/>
</dbReference>
<dbReference type="UniPathway" id="UPA00087">
    <property type="reaction ID" value="UER00173"/>
</dbReference>
<dbReference type="NCBIfam" id="TIGR01696">
    <property type="entry name" value="deoB"/>
    <property type="match status" value="1"/>
</dbReference>
<dbReference type="RefSeq" id="WP_090552746.1">
    <property type="nucleotide sequence ID" value="NZ_FNFP01000002.1"/>
</dbReference>
<dbReference type="PIRSF" id="PIRSF001491">
    <property type="entry name" value="Ppentomutase"/>
    <property type="match status" value="1"/>
</dbReference>
<keyword evidence="5 6" id="KW-0413">Isomerase</keyword>
<dbReference type="FunFam" id="3.30.70.1250:FF:000001">
    <property type="entry name" value="Phosphopentomutase"/>
    <property type="match status" value="1"/>
</dbReference>
<keyword evidence="3 6" id="KW-0479">Metal-binding</keyword>
<comment type="pathway">
    <text evidence="6">Carbohydrate degradation; 2-deoxy-D-ribose 1-phosphate degradation; D-glyceraldehyde 3-phosphate and acetaldehyde from 2-deoxy-alpha-D-ribose 1-phosphate: step 1/2.</text>
</comment>
<feature type="binding site" evidence="6">
    <location>
        <position position="325"/>
    </location>
    <ligand>
        <name>Mn(2+)</name>
        <dbReference type="ChEBI" id="CHEBI:29035"/>
        <label>1</label>
    </ligand>
</feature>
<dbReference type="GO" id="GO:0030145">
    <property type="term" value="F:manganese ion binding"/>
    <property type="evidence" value="ECO:0007669"/>
    <property type="project" value="UniProtKB-UniRule"/>
</dbReference>
<evidence type="ECO:0000256" key="6">
    <source>
        <dbReference type="HAMAP-Rule" id="MF_00740"/>
    </source>
</evidence>
<dbReference type="OrthoDB" id="9769930at2"/>
<reference evidence="9 10" key="1">
    <citation type="submission" date="2016-10" db="EMBL/GenBank/DDBJ databases">
        <authorList>
            <person name="de Groot N.N."/>
        </authorList>
    </citation>
    <scope>NUCLEOTIDE SEQUENCE [LARGE SCALE GENOMIC DNA]</scope>
    <source>
        <strain evidence="9 10">DSM 18346</strain>
    </source>
</reference>
<feature type="binding site" evidence="6">
    <location>
        <position position="324"/>
    </location>
    <ligand>
        <name>Mn(2+)</name>
        <dbReference type="ChEBI" id="CHEBI:29035"/>
        <label>1</label>
    </ligand>
</feature>
<dbReference type="EC" id="5.4.2.7" evidence="6 7"/>
<dbReference type="CDD" id="cd16009">
    <property type="entry name" value="PPM"/>
    <property type="match status" value="1"/>
</dbReference>
<dbReference type="EMBL" id="FNFP01000002">
    <property type="protein sequence ID" value="SDK50088.1"/>
    <property type="molecule type" value="Genomic_DNA"/>
</dbReference>
<dbReference type="InterPro" id="IPR006124">
    <property type="entry name" value="Metalloenzyme"/>
</dbReference>
<comment type="function">
    <text evidence="6">Isomerase that catalyzes the conversion of deoxy-ribose 1-phosphate (dRib-1-P) and ribose 1-phosphate (Rib-1-P) to deoxy-ribose 5-phosphate (dRib-5-P) and ribose 5-phosphate (Rib-5-P), respectively.</text>
</comment>
<evidence type="ECO:0000259" key="8">
    <source>
        <dbReference type="Pfam" id="PF01676"/>
    </source>
</evidence>
<dbReference type="SUPFAM" id="SSF143856">
    <property type="entry name" value="DeoB insert domain-like"/>
    <property type="match status" value="1"/>
</dbReference>
<accession>A0A1G9CEI3</accession>
<dbReference type="HAMAP" id="MF_00740">
    <property type="entry name" value="Phosphopentomut"/>
    <property type="match status" value="1"/>
</dbReference>
<name>A0A1G9CEI3_9FIRM</name>
<dbReference type="AlphaFoldDB" id="A0A1G9CEI3"/>
<keyword evidence="4 6" id="KW-0464">Manganese</keyword>
<proteinExistence type="inferred from homology"/>
<organism evidence="9 10">
    <name type="scientific">Natronincola ferrireducens</name>
    <dbReference type="NCBI Taxonomy" id="393762"/>
    <lineage>
        <taxon>Bacteria</taxon>
        <taxon>Bacillati</taxon>
        <taxon>Bacillota</taxon>
        <taxon>Clostridia</taxon>
        <taxon>Peptostreptococcales</taxon>
        <taxon>Natronincolaceae</taxon>
        <taxon>Natronincola</taxon>
    </lineage>
</organism>
<dbReference type="GO" id="GO:0006018">
    <property type="term" value="P:2-deoxyribose 1-phosphate catabolic process"/>
    <property type="evidence" value="ECO:0007669"/>
    <property type="project" value="UniProtKB-UniRule"/>
</dbReference>
<keyword evidence="10" id="KW-1185">Reference proteome</keyword>
<feature type="domain" description="Metalloenzyme" evidence="8">
    <location>
        <begin position="4"/>
        <end position="375"/>
    </location>
</feature>